<dbReference type="Proteomes" id="UP000443582">
    <property type="component" value="Unassembled WGS sequence"/>
</dbReference>
<feature type="compositionally biased region" description="Low complexity" evidence="1">
    <location>
        <begin position="791"/>
        <end position="812"/>
    </location>
</feature>
<comment type="caution">
    <text evidence="2">The sequence shown here is derived from an EMBL/GenBank/DDBJ whole genome shotgun (WGS) entry which is preliminary data.</text>
</comment>
<accession>A0ABY0IGR4</accession>
<proteinExistence type="predicted"/>
<feature type="region of interest" description="Disordered" evidence="1">
    <location>
        <begin position="582"/>
        <end position="620"/>
    </location>
</feature>
<feature type="compositionally biased region" description="Low complexity" evidence="1">
    <location>
        <begin position="765"/>
        <end position="776"/>
    </location>
</feature>
<evidence type="ECO:0000313" key="3">
    <source>
        <dbReference type="Proteomes" id="UP000443582"/>
    </source>
</evidence>
<organism evidence="2 3">
    <name type="scientific">Halobacteriovorax vibrionivorans</name>
    <dbReference type="NCBI Taxonomy" id="2152716"/>
    <lineage>
        <taxon>Bacteria</taxon>
        <taxon>Pseudomonadati</taxon>
        <taxon>Bdellovibrionota</taxon>
        <taxon>Bacteriovoracia</taxon>
        <taxon>Bacteriovoracales</taxon>
        <taxon>Halobacteriovoraceae</taxon>
        <taxon>Halobacteriovorax</taxon>
    </lineage>
</organism>
<feature type="region of interest" description="Disordered" evidence="1">
    <location>
        <begin position="901"/>
        <end position="937"/>
    </location>
</feature>
<evidence type="ECO:0000256" key="1">
    <source>
        <dbReference type="SAM" id="MobiDB-lite"/>
    </source>
</evidence>
<dbReference type="RefSeq" id="WP_115363399.1">
    <property type="nucleotide sequence ID" value="NZ_QDKL01000003.1"/>
</dbReference>
<evidence type="ECO:0000313" key="2">
    <source>
        <dbReference type="EMBL" id="RZF21016.1"/>
    </source>
</evidence>
<feature type="compositionally biased region" description="Basic and acidic residues" evidence="1">
    <location>
        <begin position="913"/>
        <end position="930"/>
    </location>
</feature>
<feature type="region of interest" description="Disordered" evidence="1">
    <location>
        <begin position="736"/>
        <end position="812"/>
    </location>
</feature>
<gene>
    <name evidence="2" type="ORF">DAY19_13630</name>
</gene>
<keyword evidence="3" id="KW-1185">Reference proteome</keyword>
<reference evidence="3" key="1">
    <citation type="journal article" date="2019" name="Int. J. Syst. Evol. Microbiol.">
        <title>Halobacteriovorax valvorus sp. nov., a novel prokaryotic predator isolated from coastal seawater of China.</title>
        <authorList>
            <person name="Chen M.-X."/>
        </authorList>
    </citation>
    <scope>NUCLEOTIDE SEQUENCE [LARGE SCALE GENOMIC DNA]</scope>
    <source>
        <strain evidence="3">BL9</strain>
    </source>
</reference>
<name>A0ABY0IGR4_9BACT</name>
<feature type="compositionally biased region" description="Polar residues" evidence="1">
    <location>
        <begin position="590"/>
        <end position="609"/>
    </location>
</feature>
<sequence length="949" mass="104332">MRALNSILILIFATQTTFANDIRLDSSQVVQASPASLDGAAGNNSLEASASRAQQGMIEYKAQEYNAMSEFDKPDNSILSITEFSDSESVDQYLMSPAYNTDFSYSRDINLEYSNEPKINIYSPKFDFNYRFDDDSSQPCGSLDGFSSNESIFKSFLSWGRDYQVFSSVCKDYLEEFDSSEGLTTKLNSQSYCGCVGDLASEESHADLSDDDVLNDFQKSFYQNIIANRVTDFLQTLRKNAHRYQDLDKAEDLYNFEAGDFGCTEDDIDTMAKELNQCFEGPAADLIDEKNGLKDEILIFSSKANNRISQIFNKANEEIKDFRDDSVDQNSSNKGDDDERIKREAQKFSDLIIVGFAKNNDGTGRFPDEYLSQVRDFLNRSPLLRQGFQAHKQRYVDMYNIKKRTDLRSQGIAMSPVEKTVFDITDQQEKSFAGMFALLLFDKTMMSLGNRPEFKNNTNYKNDIIEGITQGNPETFASIRTSMADYLASSYEENMGSCSQKIQKLKESCDPANAKQVMTNVSAQEFIDANSELDNDSSVKNSKLYCEVLNRDLIDTKVANSRAGEIETLTPQQVYAEVKESEKQKVFSDSPDSTDTASGTETIVNTTGRGDQILDNSGPEIDDAVATSTSTQTTTEEDYNFSEAANLLDNMNSSNNIPDSNVIDGNTMQAIVSNPNTSVEEIESVKDRIEREAQNIEEELEKSEESVSAAQVDENNALKKELDALRAQISELNSAIASRDKKSEEENEDSLNEEEKVVEKPQPTSNNFAGFGSGNNVRRDNAFAPQQASRATTGSAAVPTAPAATSSSSFSSAGQGLSAINKLGATGGLGLSGNSGSSRAVSGTVSNSNIAKSDQRLVAEAISNGSTSVVLTDGRVYYIGQDEEGNVILSETAEEVMAGVMGPEQEGPQLPKPKAEDGPKREIASEKDETAAQEESIYSKFLDAAEISE</sequence>
<protein>
    <submittedName>
        <fullName evidence="2">Uncharacterized protein</fullName>
    </submittedName>
</protein>
<dbReference type="EMBL" id="QDKL01000003">
    <property type="protein sequence ID" value="RZF21016.1"/>
    <property type="molecule type" value="Genomic_DNA"/>
</dbReference>